<dbReference type="Proteomes" id="UP001168972">
    <property type="component" value="Unassembled WGS sequence"/>
</dbReference>
<gene>
    <name evidence="2" type="ORF">PV327_002118</name>
</gene>
<dbReference type="AlphaFoldDB" id="A0AA39KNR7"/>
<dbReference type="SMART" id="SM00494">
    <property type="entry name" value="ChtBD2"/>
    <property type="match status" value="1"/>
</dbReference>
<reference evidence="2" key="2">
    <citation type="submission" date="2023-03" db="EMBL/GenBank/DDBJ databases">
        <authorList>
            <person name="Inwood S.N."/>
            <person name="Skelly J.G."/>
            <person name="Guhlin J."/>
            <person name="Harrop T.W.R."/>
            <person name="Goldson S.G."/>
            <person name="Dearden P.K."/>
        </authorList>
    </citation>
    <scope>NUCLEOTIDE SEQUENCE</scope>
    <source>
        <strain evidence="2">Lincoln</strain>
        <tissue evidence="2">Whole body</tissue>
    </source>
</reference>
<comment type="caution">
    <text evidence="2">The sequence shown here is derived from an EMBL/GenBank/DDBJ whole genome shotgun (WGS) entry which is preliminary data.</text>
</comment>
<protein>
    <recommendedName>
        <fullName evidence="1">Chitin-binding type-2 domain-containing protein</fullName>
    </recommendedName>
</protein>
<dbReference type="PANTHER" id="PTHR22933">
    <property type="entry name" value="FI18007P1-RELATED"/>
    <property type="match status" value="1"/>
</dbReference>
<dbReference type="PANTHER" id="PTHR22933:SF18">
    <property type="match status" value="1"/>
</dbReference>
<evidence type="ECO:0000259" key="1">
    <source>
        <dbReference type="PROSITE" id="PS50940"/>
    </source>
</evidence>
<organism evidence="2 3">
    <name type="scientific">Microctonus hyperodae</name>
    <name type="common">Parasitoid wasp</name>
    <dbReference type="NCBI Taxonomy" id="165561"/>
    <lineage>
        <taxon>Eukaryota</taxon>
        <taxon>Metazoa</taxon>
        <taxon>Ecdysozoa</taxon>
        <taxon>Arthropoda</taxon>
        <taxon>Hexapoda</taxon>
        <taxon>Insecta</taxon>
        <taxon>Pterygota</taxon>
        <taxon>Neoptera</taxon>
        <taxon>Endopterygota</taxon>
        <taxon>Hymenoptera</taxon>
        <taxon>Apocrita</taxon>
        <taxon>Ichneumonoidea</taxon>
        <taxon>Braconidae</taxon>
        <taxon>Euphorinae</taxon>
        <taxon>Microctonus</taxon>
    </lineage>
</organism>
<accession>A0AA39KNR7</accession>
<dbReference type="Pfam" id="PF01607">
    <property type="entry name" value="CBM_14"/>
    <property type="match status" value="1"/>
</dbReference>
<dbReference type="InterPro" id="IPR036508">
    <property type="entry name" value="Chitin-bd_dom_sf"/>
</dbReference>
<dbReference type="GO" id="GO:0008061">
    <property type="term" value="F:chitin binding"/>
    <property type="evidence" value="ECO:0007669"/>
    <property type="project" value="InterPro"/>
</dbReference>
<proteinExistence type="predicted"/>
<dbReference type="SUPFAM" id="SSF57625">
    <property type="entry name" value="Invertebrate chitin-binding proteins"/>
    <property type="match status" value="1"/>
</dbReference>
<dbReference type="GO" id="GO:0005576">
    <property type="term" value="C:extracellular region"/>
    <property type="evidence" value="ECO:0007669"/>
    <property type="project" value="InterPro"/>
</dbReference>
<evidence type="ECO:0000313" key="2">
    <source>
        <dbReference type="EMBL" id="KAK0168295.1"/>
    </source>
</evidence>
<dbReference type="PROSITE" id="PS50940">
    <property type="entry name" value="CHIT_BIND_II"/>
    <property type="match status" value="1"/>
</dbReference>
<dbReference type="InterPro" id="IPR002557">
    <property type="entry name" value="Chitin-bd_dom"/>
</dbReference>
<reference evidence="2" key="1">
    <citation type="journal article" date="2023" name="bioRxiv">
        <title>Scaffold-level genome assemblies of two parasitoid biocontrol wasps reveal the parthenogenesis mechanism and an associated novel virus.</title>
        <authorList>
            <person name="Inwood S."/>
            <person name="Skelly J."/>
            <person name="Guhlin J."/>
            <person name="Harrop T."/>
            <person name="Goldson S."/>
            <person name="Dearden P."/>
        </authorList>
    </citation>
    <scope>NUCLEOTIDE SEQUENCE</scope>
    <source>
        <strain evidence="2">Lincoln</strain>
        <tissue evidence="2">Whole body</tissue>
    </source>
</reference>
<keyword evidence="3" id="KW-1185">Reference proteome</keyword>
<feature type="domain" description="Chitin-binding type-2" evidence="1">
    <location>
        <begin position="509"/>
        <end position="568"/>
    </location>
</feature>
<evidence type="ECO:0000313" key="3">
    <source>
        <dbReference type="Proteomes" id="UP001168972"/>
    </source>
</evidence>
<name>A0AA39KNR7_MICHY</name>
<dbReference type="EMBL" id="JAQQBR010001831">
    <property type="protein sequence ID" value="KAK0168295.1"/>
    <property type="molecule type" value="Genomic_DNA"/>
</dbReference>
<sequence length="637" mass="73791">MGFFLSKWNEVATSNATDVGLEDEDADDEELEKMNFEQFKRTIKRYRRLIPYTSYYISNNYVNNPGQLPLSYIEEQAHASQPSIVNIDGQQLGHKRQSDKLKNSFIHQSTSLDKQQKFIPSVQYDPKNIGGDNDYFTPVRYSNKVNYDDYYRDYDRRPSTYHEITTPKAQTIRYYTKERSSTQKIPYTQLYERDHQKQSTHLQPEYLINYIPRPKPTPQSNPDYYPIDDFESLRYVKIKPPPPIYHQPSRVIPSIKRRPNYQQHNPILNDNNIAKSLELTNQLPEVLNKDNIDSSIKTLVEILSLLHSAKNPSVPQRFEPTSTSAPNSFFVSQNIPKYEEFNAPQKYTRPKVVTETRYQATTTPVPILIDDKSPRYKVSAKYTNNIKPNVPELDYNDGIEVKNHDIIEYYTPLVQDMDEIGNAASYTAVTETNVVEVSQEHSYEINEDVDEENEKPQALGNPKPEKHYQLAGGFINAALTIPNMSIKYGVTQGRPDTDYPIYSVIPETNFNCKAQRYKGFFGDPSTRCQVWHYCDLNGGKSSFLCPNGTIFSQAALTCDWWFNVKCEATTQLYVLNERLYKFILPIMPKFPEDFSGPEVDQYLELKFKEMEAKLKAKKLKKAMEKKMKGKQSANSDE</sequence>
<dbReference type="InterPro" id="IPR052976">
    <property type="entry name" value="Scoloptoxin-like"/>
</dbReference>
<dbReference type="Gene3D" id="2.170.140.10">
    <property type="entry name" value="Chitin binding domain"/>
    <property type="match status" value="1"/>
</dbReference>